<feature type="signal peptide" evidence="1">
    <location>
        <begin position="1"/>
        <end position="23"/>
    </location>
</feature>
<proteinExistence type="predicted"/>
<evidence type="ECO:0000313" key="2">
    <source>
        <dbReference type="Proteomes" id="UP000036681"/>
    </source>
</evidence>
<evidence type="ECO:0000313" key="3">
    <source>
        <dbReference type="WBParaSite" id="ALUE_0001172601-mRNA-1"/>
    </source>
</evidence>
<dbReference type="WBParaSite" id="ALUE_0001172601-mRNA-1">
    <property type="protein sequence ID" value="ALUE_0001172601-mRNA-1"/>
    <property type="gene ID" value="ALUE_0001172601"/>
</dbReference>
<name>A0A0M3I4J7_ASCLU</name>
<feature type="chain" id="PRO_5005656612" evidence="1">
    <location>
        <begin position="24"/>
        <end position="160"/>
    </location>
</feature>
<accession>A0A0M3I4J7</accession>
<keyword evidence="1" id="KW-0732">Signal</keyword>
<sequence>MQLPPMRPLWLYVNVLLPAICYGLSCYTCTDEKGCRNPVSESCPPMTYCYVLRREYGNRAEKLPTAEVVLGYNQGIDEGANIGGNIGGSYGGAAGSYGIGGIGSGSGYGSYSYGPIPGQGNGYGSLQHHHHALHRPIGNGCAQVIKPFAVFFFLLLRYFP</sequence>
<organism evidence="2 3">
    <name type="scientific">Ascaris lumbricoides</name>
    <name type="common">Giant roundworm</name>
    <dbReference type="NCBI Taxonomy" id="6252"/>
    <lineage>
        <taxon>Eukaryota</taxon>
        <taxon>Metazoa</taxon>
        <taxon>Ecdysozoa</taxon>
        <taxon>Nematoda</taxon>
        <taxon>Chromadorea</taxon>
        <taxon>Rhabditida</taxon>
        <taxon>Spirurina</taxon>
        <taxon>Ascaridomorpha</taxon>
        <taxon>Ascaridoidea</taxon>
        <taxon>Ascarididae</taxon>
        <taxon>Ascaris</taxon>
    </lineage>
</organism>
<protein>
    <submittedName>
        <fullName evidence="3">Secreted protein</fullName>
    </submittedName>
</protein>
<reference evidence="3" key="1">
    <citation type="submission" date="2017-02" db="UniProtKB">
        <authorList>
            <consortium name="WormBaseParasite"/>
        </authorList>
    </citation>
    <scope>IDENTIFICATION</scope>
</reference>
<dbReference type="Proteomes" id="UP000036681">
    <property type="component" value="Unplaced"/>
</dbReference>
<dbReference type="AlphaFoldDB" id="A0A0M3I4J7"/>
<evidence type="ECO:0000256" key="1">
    <source>
        <dbReference type="SAM" id="SignalP"/>
    </source>
</evidence>
<keyword evidence="2" id="KW-1185">Reference proteome</keyword>